<evidence type="ECO:0000313" key="2">
    <source>
        <dbReference type="EMBL" id="NEV61520.1"/>
    </source>
</evidence>
<dbReference type="AlphaFoldDB" id="A0A6M0JVG3"/>
<dbReference type="Pfam" id="PF13730">
    <property type="entry name" value="HTH_36"/>
    <property type="match status" value="1"/>
</dbReference>
<proteinExistence type="predicted"/>
<dbReference type="Proteomes" id="UP000483379">
    <property type="component" value="Unassembled WGS sequence"/>
</dbReference>
<sequence length="297" mass="32804">MSFEAMRWALYRPGLTLKAKVVLIALADCCKDRGSGNTCWPGAEHLMSVTGLSHSSVSRAIKELASTKPPTILCDYTLGKTTRYTLPVDDAEVKTHTKSARMSEDEPHQLGADACLSDADHGQADQGSMVNLTRGYGQADQGGYSQADQGYSQPDYRTSKEPVNNPLGGRERESSSRAREISESASKTLSQTPEGECSHDQAVHIDAVTLDWQEIARALRPDIAAKPTWEKFRVYHQSQTLTAEEWDARWRLWILRERNNCQSSAILAYSNNPAPGRLTAMLGGQAIDATRYEVIEQ</sequence>
<protein>
    <submittedName>
        <fullName evidence="2">Helix-turn-helix domain-containing protein</fullName>
    </submittedName>
</protein>
<reference evidence="2 3" key="1">
    <citation type="submission" date="2020-02" db="EMBL/GenBank/DDBJ databases">
        <title>Genome sequences of Thiorhodococcus mannitoliphagus and Thiorhodococcus minor, purple sulfur photosynthetic bacteria in the gammaproteobacterial family, Chromatiaceae.</title>
        <authorList>
            <person name="Aviles F.A."/>
            <person name="Meyer T.E."/>
            <person name="Kyndt J.A."/>
        </authorList>
    </citation>
    <scope>NUCLEOTIDE SEQUENCE [LARGE SCALE GENOMIC DNA]</scope>
    <source>
        <strain evidence="2 3">DSM 11518</strain>
    </source>
</reference>
<feature type="compositionally biased region" description="Basic and acidic residues" evidence="1">
    <location>
        <begin position="169"/>
        <end position="182"/>
    </location>
</feature>
<dbReference type="RefSeq" id="WP_164451820.1">
    <property type="nucleotide sequence ID" value="NZ_JAAIJQ010000013.1"/>
</dbReference>
<feature type="region of interest" description="Disordered" evidence="1">
    <location>
        <begin position="133"/>
        <end position="198"/>
    </location>
</feature>
<organism evidence="2 3">
    <name type="scientific">Thiorhodococcus minor</name>
    <dbReference type="NCBI Taxonomy" id="57489"/>
    <lineage>
        <taxon>Bacteria</taxon>
        <taxon>Pseudomonadati</taxon>
        <taxon>Pseudomonadota</taxon>
        <taxon>Gammaproteobacteria</taxon>
        <taxon>Chromatiales</taxon>
        <taxon>Chromatiaceae</taxon>
        <taxon>Thiorhodococcus</taxon>
    </lineage>
</organism>
<keyword evidence="3" id="KW-1185">Reference proteome</keyword>
<evidence type="ECO:0000256" key="1">
    <source>
        <dbReference type="SAM" id="MobiDB-lite"/>
    </source>
</evidence>
<evidence type="ECO:0000313" key="3">
    <source>
        <dbReference type="Proteomes" id="UP000483379"/>
    </source>
</evidence>
<gene>
    <name evidence="2" type="ORF">G3446_06355</name>
</gene>
<feature type="compositionally biased region" description="Polar residues" evidence="1">
    <location>
        <begin position="143"/>
        <end position="156"/>
    </location>
</feature>
<accession>A0A6M0JVG3</accession>
<name>A0A6M0JVG3_9GAMM</name>
<dbReference type="EMBL" id="JAAIJQ010000013">
    <property type="protein sequence ID" value="NEV61520.1"/>
    <property type="molecule type" value="Genomic_DNA"/>
</dbReference>
<comment type="caution">
    <text evidence="2">The sequence shown here is derived from an EMBL/GenBank/DDBJ whole genome shotgun (WGS) entry which is preliminary data.</text>
</comment>